<name>A0ACB6ZXV5_THEGA</name>
<organism evidence="1 2">
    <name type="scientific">Thelephora ganbajun</name>
    <name type="common">Ganba fungus</name>
    <dbReference type="NCBI Taxonomy" id="370292"/>
    <lineage>
        <taxon>Eukaryota</taxon>
        <taxon>Fungi</taxon>
        <taxon>Dikarya</taxon>
        <taxon>Basidiomycota</taxon>
        <taxon>Agaricomycotina</taxon>
        <taxon>Agaricomycetes</taxon>
        <taxon>Thelephorales</taxon>
        <taxon>Thelephoraceae</taxon>
        <taxon>Thelephora</taxon>
    </lineage>
</organism>
<dbReference type="Proteomes" id="UP000886501">
    <property type="component" value="Unassembled WGS sequence"/>
</dbReference>
<sequence>MPRRLHYTVHGMVQGVWFRWFTKQKADELGIVGWVTNDAGGSVSGVAVGISDSALDQFKRAIKRGPPAARVERVDVTDEGETDDIEFTSFEIRGGL</sequence>
<proteinExistence type="predicted"/>
<evidence type="ECO:0000313" key="2">
    <source>
        <dbReference type="Proteomes" id="UP000886501"/>
    </source>
</evidence>
<protein>
    <submittedName>
        <fullName evidence="1">Acylphosphatase</fullName>
    </submittedName>
</protein>
<evidence type="ECO:0000313" key="1">
    <source>
        <dbReference type="EMBL" id="KAF9654143.1"/>
    </source>
</evidence>
<dbReference type="EMBL" id="MU117961">
    <property type="protein sequence ID" value="KAF9654143.1"/>
    <property type="molecule type" value="Genomic_DNA"/>
</dbReference>
<reference evidence="1" key="1">
    <citation type="submission" date="2019-10" db="EMBL/GenBank/DDBJ databases">
        <authorList>
            <consortium name="DOE Joint Genome Institute"/>
            <person name="Kuo A."/>
            <person name="Miyauchi S."/>
            <person name="Kiss E."/>
            <person name="Drula E."/>
            <person name="Kohler A."/>
            <person name="Sanchez-Garcia M."/>
            <person name="Andreopoulos B."/>
            <person name="Barry K.W."/>
            <person name="Bonito G."/>
            <person name="Buee M."/>
            <person name="Carver A."/>
            <person name="Chen C."/>
            <person name="Cichocki N."/>
            <person name="Clum A."/>
            <person name="Culley D."/>
            <person name="Crous P.W."/>
            <person name="Fauchery L."/>
            <person name="Girlanda M."/>
            <person name="Hayes R."/>
            <person name="Keri Z."/>
            <person name="Labutti K."/>
            <person name="Lipzen A."/>
            <person name="Lombard V."/>
            <person name="Magnuson J."/>
            <person name="Maillard F."/>
            <person name="Morin E."/>
            <person name="Murat C."/>
            <person name="Nolan M."/>
            <person name="Ohm R."/>
            <person name="Pangilinan J."/>
            <person name="Pereira M."/>
            <person name="Perotto S."/>
            <person name="Peter M."/>
            <person name="Riley R."/>
            <person name="Sitrit Y."/>
            <person name="Stielow B."/>
            <person name="Szollosi G."/>
            <person name="Zifcakova L."/>
            <person name="Stursova M."/>
            <person name="Spatafora J.W."/>
            <person name="Tedersoo L."/>
            <person name="Vaario L.-M."/>
            <person name="Yamada A."/>
            <person name="Yan M."/>
            <person name="Wang P."/>
            <person name="Xu J."/>
            <person name="Bruns T."/>
            <person name="Baldrian P."/>
            <person name="Vilgalys R."/>
            <person name="Henrissat B."/>
            <person name="Grigoriev I.V."/>
            <person name="Hibbett D."/>
            <person name="Nagy L.G."/>
            <person name="Martin F.M."/>
        </authorList>
    </citation>
    <scope>NUCLEOTIDE SEQUENCE</scope>
    <source>
        <strain evidence="1">P2</strain>
    </source>
</reference>
<keyword evidence="2" id="KW-1185">Reference proteome</keyword>
<gene>
    <name evidence="1" type="ORF">BDM02DRAFT_3106417</name>
</gene>
<accession>A0ACB6ZXV5</accession>
<reference evidence="1" key="2">
    <citation type="journal article" date="2020" name="Nat. Commun.">
        <title>Large-scale genome sequencing of mycorrhizal fungi provides insights into the early evolution of symbiotic traits.</title>
        <authorList>
            <person name="Miyauchi S."/>
            <person name="Kiss E."/>
            <person name="Kuo A."/>
            <person name="Drula E."/>
            <person name="Kohler A."/>
            <person name="Sanchez-Garcia M."/>
            <person name="Morin E."/>
            <person name="Andreopoulos B."/>
            <person name="Barry K.W."/>
            <person name="Bonito G."/>
            <person name="Buee M."/>
            <person name="Carver A."/>
            <person name="Chen C."/>
            <person name="Cichocki N."/>
            <person name="Clum A."/>
            <person name="Culley D."/>
            <person name="Crous P.W."/>
            <person name="Fauchery L."/>
            <person name="Girlanda M."/>
            <person name="Hayes R.D."/>
            <person name="Keri Z."/>
            <person name="LaButti K."/>
            <person name="Lipzen A."/>
            <person name="Lombard V."/>
            <person name="Magnuson J."/>
            <person name="Maillard F."/>
            <person name="Murat C."/>
            <person name="Nolan M."/>
            <person name="Ohm R.A."/>
            <person name="Pangilinan J."/>
            <person name="Pereira M.F."/>
            <person name="Perotto S."/>
            <person name="Peter M."/>
            <person name="Pfister S."/>
            <person name="Riley R."/>
            <person name="Sitrit Y."/>
            <person name="Stielow J.B."/>
            <person name="Szollosi G."/>
            <person name="Zifcakova L."/>
            <person name="Stursova M."/>
            <person name="Spatafora J.W."/>
            <person name="Tedersoo L."/>
            <person name="Vaario L.M."/>
            <person name="Yamada A."/>
            <person name="Yan M."/>
            <person name="Wang P."/>
            <person name="Xu J."/>
            <person name="Bruns T."/>
            <person name="Baldrian P."/>
            <person name="Vilgalys R."/>
            <person name="Dunand C."/>
            <person name="Henrissat B."/>
            <person name="Grigoriev I.V."/>
            <person name="Hibbett D."/>
            <person name="Nagy L.G."/>
            <person name="Martin F.M."/>
        </authorList>
    </citation>
    <scope>NUCLEOTIDE SEQUENCE</scope>
    <source>
        <strain evidence="1">P2</strain>
    </source>
</reference>
<comment type="caution">
    <text evidence="1">The sequence shown here is derived from an EMBL/GenBank/DDBJ whole genome shotgun (WGS) entry which is preliminary data.</text>
</comment>